<comment type="caution">
    <text evidence="1">The sequence shown here is derived from an EMBL/GenBank/DDBJ whole genome shotgun (WGS) entry which is preliminary data.</text>
</comment>
<accession>A0ACC0A6B4</accession>
<sequence>MVCRGMGLGAVLCENVMKLDDPILCSSSFFGLVSTILWNLAFNTLSQFTRSVVFLFILEGIMLRQFFPFACFDLPPFRCFITVHPSESKSTSPPTIDMMKPHDRICSTSKLVEQTKQSCQSSPPHGLNQSPHPRNSKKLLALKSKASLALEAFGKGKRVRVLTLLLDI</sequence>
<protein>
    <submittedName>
        <fullName evidence="1">Uncharacterized protein</fullName>
    </submittedName>
</protein>
<dbReference type="Proteomes" id="UP001060085">
    <property type="component" value="Linkage Group LG07"/>
</dbReference>
<organism evidence="1 2">
    <name type="scientific">Catharanthus roseus</name>
    <name type="common">Madagascar periwinkle</name>
    <name type="synonym">Vinca rosea</name>
    <dbReference type="NCBI Taxonomy" id="4058"/>
    <lineage>
        <taxon>Eukaryota</taxon>
        <taxon>Viridiplantae</taxon>
        <taxon>Streptophyta</taxon>
        <taxon>Embryophyta</taxon>
        <taxon>Tracheophyta</taxon>
        <taxon>Spermatophyta</taxon>
        <taxon>Magnoliopsida</taxon>
        <taxon>eudicotyledons</taxon>
        <taxon>Gunneridae</taxon>
        <taxon>Pentapetalae</taxon>
        <taxon>asterids</taxon>
        <taxon>lamiids</taxon>
        <taxon>Gentianales</taxon>
        <taxon>Apocynaceae</taxon>
        <taxon>Rauvolfioideae</taxon>
        <taxon>Vinceae</taxon>
        <taxon>Catharanthinae</taxon>
        <taxon>Catharanthus</taxon>
    </lineage>
</organism>
<dbReference type="EMBL" id="CM044707">
    <property type="protein sequence ID" value="KAI5654953.1"/>
    <property type="molecule type" value="Genomic_DNA"/>
</dbReference>
<evidence type="ECO:0000313" key="2">
    <source>
        <dbReference type="Proteomes" id="UP001060085"/>
    </source>
</evidence>
<evidence type="ECO:0000313" key="1">
    <source>
        <dbReference type="EMBL" id="KAI5654953.1"/>
    </source>
</evidence>
<reference evidence="2" key="1">
    <citation type="journal article" date="2023" name="Nat. Plants">
        <title>Single-cell RNA sequencing provides a high-resolution roadmap for understanding the multicellular compartmentation of specialized metabolism.</title>
        <authorList>
            <person name="Sun S."/>
            <person name="Shen X."/>
            <person name="Li Y."/>
            <person name="Li Y."/>
            <person name="Wang S."/>
            <person name="Li R."/>
            <person name="Zhang H."/>
            <person name="Shen G."/>
            <person name="Guo B."/>
            <person name="Wei J."/>
            <person name="Xu J."/>
            <person name="St-Pierre B."/>
            <person name="Chen S."/>
            <person name="Sun C."/>
        </authorList>
    </citation>
    <scope>NUCLEOTIDE SEQUENCE [LARGE SCALE GENOMIC DNA]</scope>
</reference>
<keyword evidence="2" id="KW-1185">Reference proteome</keyword>
<name>A0ACC0A6B4_CATRO</name>
<proteinExistence type="predicted"/>
<gene>
    <name evidence="1" type="ORF">M9H77_32140</name>
</gene>